<name>A0A363NJX2_9SPHI</name>
<dbReference type="RefSeq" id="WP_108637142.1">
    <property type="nucleotide sequence ID" value="NZ_QCXX01000014.1"/>
</dbReference>
<dbReference type="Proteomes" id="UP000250831">
    <property type="component" value="Unassembled WGS sequence"/>
</dbReference>
<dbReference type="EMBL" id="QCXX01000014">
    <property type="protein sequence ID" value="PUV21082.1"/>
    <property type="molecule type" value="Genomic_DNA"/>
</dbReference>
<comment type="caution">
    <text evidence="1">The sequence shown here is derived from an EMBL/GenBank/DDBJ whole genome shotgun (WGS) entry which is preliminary data.</text>
</comment>
<dbReference type="Gene3D" id="2.180.10.10">
    <property type="entry name" value="RHS repeat-associated core"/>
    <property type="match status" value="1"/>
</dbReference>
<evidence type="ECO:0000313" key="2">
    <source>
        <dbReference type="Proteomes" id="UP000250831"/>
    </source>
</evidence>
<gene>
    <name evidence="1" type="ORF">DCO56_28890</name>
</gene>
<evidence type="ECO:0008006" key="3">
    <source>
        <dbReference type="Google" id="ProtNLM"/>
    </source>
</evidence>
<evidence type="ECO:0000313" key="1">
    <source>
        <dbReference type="EMBL" id="PUV21082.1"/>
    </source>
</evidence>
<dbReference type="OrthoDB" id="2972467at2"/>
<accession>A0A363NJX2</accession>
<reference evidence="1 2" key="1">
    <citation type="submission" date="2018-04" db="EMBL/GenBank/DDBJ databases">
        <title>Sphingobacterium sp. M46 Genome.</title>
        <authorList>
            <person name="Cheng J."/>
            <person name="Li Y."/>
        </authorList>
    </citation>
    <scope>NUCLEOTIDE SEQUENCE [LARGE SCALE GENOMIC DNA]</scope>
    <source>
        <strain evidence="1 2">M46</strain>
    </source>
</reference>
<organism evidence="1 2">
    <name type="scientific">Sphingobacterium athyrii</name>
    <dbReference type="NCBI Taxonomy" id="2152717"/>
    <lineage>
        <taxon>Bacteria</taxon>
        <taxon>Pseudomonadati</taxon>
        <taxon>Bacteroidota</taxon>
        <taxon>Sphingobacteriia</taxon>
        <taxon>Sphingobacteriales</taxon>
        <taxon>Sphingobacteriaceae</taxon>
        <taxon>Sphingobacterium</taxon>
    </lineage>
</organism>
<keyword evidence="2" id="KW-1185">Reference proteome</keyword>
<protein>
    <recommendedName>
        <fullName evidence="3">RHS repeat-associated core domain-containing protein</fullName>
    </recommendedName>
</protein>
<proteinExistence type="predicted"/>
<dbReference type="AlphaFoldDB" id="A0A363NJX2"/>
<sequence>MKFIQTEEGRILPNGSSHIYEYFLKDHLGNIPVVVDHSGKIKQIQYYYPFGMEMNQGNALSNSNPYKYNGKEKQVELELDYVGGYGF</sequence>